<evidence type="ECO:0000256" key="2">
    <source>
        <dbReference type="ARBA" id="ARBA00007898"/>
    </source>
</evidence>
<dbReference type="Gene3D" id="3.40.710.10">
    <property type="entry name" value="DD-peptidase/beta-lactamase superfamily"/>
    <property type="match status" value="1"/>
</dbReference>
<comment type="similarity">
    <text evidence="2 8">Belongs to the class-D beta-lactamase family.</text>
</comment>
<dbReference type="GO" id="GO:0005886">
    <property type="term" value="C:plasma membrane"/>
    <property type="evidence" value="ECO:0007669"/>
    <property type="project" value="TreeGrafter"/>
</dbReference>
<dbReference type="GO" id="GO:0046677">
    <property type="term" value="P:response to antibiotic"/>
    <property type="evidence" value="ECO:0007669"/>
    <property type="project" value="UniProtKB-UniRule"/>
</dbReference>
<evidence type="ECO:0000256" key="5">
    <source>
        <dbReference type="ARBA" id="ARBA00022801"/>
    </source>
</evidence>
<dbReference type="GO" id="GO:0008800">
    <property type="term" value="F:beta-lactamase activity"/>
    <property type="evidence" value="ECO:0007669"/>
    <property type="project" value="UniProtKB-UniRule"/>
</dbReference>
<dbReference type="InterPro" id="IPR012338">
    <property type="entry name" value="Beta-lactam/transpept-like"/>
</dbReference>
<dbReference type="EMBL" id="AP018227">
    <property type="protein sequence ID" value="BAY85926.1"/>
    <property type="molecule type" value="Genomic_DNA"/>
</dbReference>
<dbReference type="InterPro" id="IPR050515">
    <property type="entry name" value="Beta-lactam/transpept"/>
</dbReference>
<dbReference type="GO" id="GO:0017001">
    <property type="term" value="P:antibiotic catabolic process"/>
    <property type="evidence" value="ECO:0007669"/>
    <property type="project" value="InterPro"/>
</dbReference>
<dbReference type="PANTHER" id="PTHR30627">
    <property type="entry name" value="PEPTIDOGLYCAN D,D-TRANSPEPTIDASE"/>
    <property type="match status" value="1"/>
</dbReference>
<dbReference type="PROSITE" id="PS00337">
    <property type="entry name" value="BETA_LACTAMASE_D"/>
    <property type="match status" value="1"/>
</dbReference>
<evidence type="ECO:0000259" key="9">
    <source>
        <dbReference type="Pfam" id="PF00905"/>
    </source>
</evidence>
<dbReference type="InterPro" id="IPR002137">
    <property type="entry name" value="Beta-lactam_class-D_AS"/>
</dbReference>
<evidence type="ECO:0000256" key="6">
    <source>
        <dbReference type="ARBA" id="ARBA00023251"/>
    </source>
</evidence>
<dbReference type="Pfam" id="PF00905">
    <property type="entry name" value="Transpeptidase"/>
    <property type="match status" value="1"/>
</dbReference>
<comment type="catalytic activity">
    <reaction evidence="1 8">
        <text>a beta-lactam + H2O = a substituted beta-amino acid</text>
        <dbReference type="Rhea" id="RHEA:20401"/>
        <dbReference type="ChEBI" id="CHEBI:15377"/>
        <dbReference type="ChEBI" id="CHEBI:35627"/>
        <dbReference type="ChEBI" id="CHEBI:140347"/>
        <dbReference type="EC" id="3.5.2.6"/>
    </reaction>
</comment>
<feature type="active site" description="Acyl-ester intermediate" evidence="7">
    <location>
        <position position="106"/>
    </location>
</feature>
<evidence type="ECO:0000256" key="1">
    <source>
        <dbReference type="ARBA" id="ARBA00001526"/>
    </source>
</evidence>
<dbReference type="NCBIfam" id="NF012161">
    <property type="entry name" value="bla_class_D_main"/>
    <property type="match status" value="1"/>
</dbReference>
<evidence type="ECO:0000256" key="3">
    <source>
        <dbReference type="ARBA" id="ARBA00012865"/>
    </source>
</evidence>
<dbReference type="OrthoDB" id="9762883at2"/>
<evidence type="ECO:0000313" key="11">
    <source>
        <dbReference type="Proteomes" id="UP000218418"/>
    </source>
</evidence>
<dbReference type="GO" id="GO:0008658">
    <property type="term" value="F:penicillin binding"/>
    <property type="evidence" value="ECO:0007669"/>
    <property type="project" value="InterPro"/>
</dbReference>
<keyword evidence="5 8" id="KW-0378">Hydrolase</keyword>
<gene>
    <name evidence="10" type="ORF">NIES267_54320</name>
</gene>
<protein>
    <recommendedName>
        <fullName evidence="3 8">Beta-lactamase</fullName>
        <ecNumber evidence="3 8">3.5.2.6</ecNumber>
    </recommendedName>
</protein>
<dbReference type="Proteomes" id="UP000218418">
    <property type="component" value="Chromosome"/>
</dbReference>
<dbReference type="AlphaFoldDB" id="A0A1Z4LXE5"/>
<reference evidence="10 11" key="1">
    <citation type="submission" date="2017-06" db="EMBL/GenBank/DDBJ databases">
        <title>Genome sequencing of cyanobaciteial culture collection at National Institute for Environmental Studies (NIES).</title>
        <authorList>
            <person name="Hirose Y."/>
            <person name="Shimura Y."/>
            <person name="Fujisawa T."/>
            <person name="Nakamura Y."/>
            <person name="Kawachi M."/>
        </authorList>
    </citation>
    <scope>NUCLEOTIDE SEQUENCE [LARGE SCALE GENOMIC DNA]</scope>
    <source>
        <strain evidence="10 11">NIES-267</strain>
    </source>
</reference>
<keyword evidence="11" id="KW-1185">Reference proteome</keyword>
<dbReference type="PANTHER" id="PTHR30627:SF6">
    <property type="entry name" value="BETA-LACTAMASE YBXI-RELATED"/>
    <property type="match status" value="1"/>
</dbReference>
<dbReference type="EC" id="3.5.2.6" evidence="3 8"/>
<name>A0A1Z4LXE5_9CYAN</name>
<organism evidence="10 11">
    <name type="scientific">Calothrix parasitica NIES-267</name>
    <dbReference type="NCBI Taxonomy" id="1973488"/>
    <lineage>
        <taxon>Bacteria</taxon>
        <taxon>Bacillati</taxon>
        <taxon>Cyanobacteriota</taxon>
        <taxon>Cyanophyceae</taxon>
        <taxon>Nostocales</taxon>
        <taxon>Calotrichaceae</taxon>
        <taxon>Calothrix</taxon>
    </lineage>
</organism>
<evidence type="ECO:0000256" key="8">
    <source>
        <dbReference type="RuleBase" id="RU361140"/>
    </source>
</evidence>
<evidence type="ECO:0000256" key="4">
    <source>
        <dbReference type="ARBA" id="ARBA00022729"/>
    </source>
</evidence>
<keyword evidence="10" id="KW-0808">Transferase</keyword>
<evidence type="ECO:0000256" key="7">
    <source>
        <dbReference type="PIRSR" id="PIRSR602137-50"/>
    </source>
</evidence>
<keyword evidence="4" id="KW-0732">Signal</keyword>
<dbReference type="SUPFAM" id="SSF56601">
    <property type="entry name" value="beta-lactamase/transpeptidase-like"/>
    <property type="match status" value="1"/>
</dbReference>
<dbReference type="GO" id="GO:0016740">
    <property type="term" value="F:transferase activity"/>
    <property type="evidence" value="ECO:0007669"/>
    <property type="project" value="UniProtKB-KW"/>
</dbReference>
<dbReference type="GO" id="GO:0071555">
    <property type="term" value="P:cell wall organization"/>
    <property type="evidence" value="ECO:0007669"/>
    <property type="project" value="TreeGrafter"/>
</dbReference>
<feature type="domain" description="Penicillin-binding protein transpeptidase" evidence="9">
    <location>
        <begin position="78"/>
        <end position="279"/>
    </location>
</feature>
<accession>A0A1Z4LXE5</accession>
<feature type="modified residue" description="N6-carboxylysine" evidence="7">
    <location>
        <position position="109"/>
    </location>
</feature>
<dbReference type="InterPro" id="IPR001460">
    <property type="entry name" value="PCN-bd_Tpept"/>
</dbReference>
<sequence length="298" mass="34643">MISLSRLSQRFCGISFALLTSFSVVTFSVESEGSQLKINPRVVKKEVKENFELEESNLHISANTLSFKDVFQEFDVEGSIIIYDSSRKKVYEHNSRRNFTAFLPASTFKILNTLIALETGVIQDDVSVLTWDGIKRDFDVWNQDTNLRKAFKNSTVWFYQVLARKIGNERMQEFVNQVGYGNRRIGKPENIDNFWLKGDLRITPRQQIRFLQKVRSGKLPFSKRNLNLLKDIMIVEKTPNYILRGKTGWVNKTGWFVGYLEQNNQVYYFATNIEMTDAKLAPARIQITRRCLKRLGLL</sequence>
<keyword evidence="6 8" id="KW-0046">Antibiotic resistance</keyword>
<proteinExistence type="inferred from homology"/>
<evidence type="ECO:0000313" key="10">
    <source>
        <dbReference type="EMBL" id="BAY85926.1"/>
    </source>
</evidence>